<gene>
    <name evidence="3" type="ORF">AUCHE_22_00370</name>
</gene>
<dbReference type="OrthoDB" id="9774199at2"/>
<evidence type="ECO:0000313" key="4">
    <source>
        <dbReference type="Proteomes" id="UP000008495"/>
    </source>
</evidence>
<sequence length="358" mass="38272">MRILVTGATGYIGTRLVPELLNRGHQVRAAYGHTDPPPLSWADRVAWTPLDVTAPDSVAAAVTDVDAVFYLVHGLGRNDFRRADLLAAQTTAQACADADVQRIVYLSGIVPDVPADELSEHLSSRLEVEQALSAGTVPSLTLRAAVILGAGSTSFEVIRQMSEHLPVQPIPTWMCSQVQPIAVSDVVRLLGDAVEGDHTGHVDIGGPERCTYPELLRLYAAVSGLRRVQVTVPMLPESAVARLSGLLTRVPAPVVEALVGSLRHDMVATPGEIDRIAAQPRPLVGISEAIRRSLRDPDVSPDGAETDADPLAASVADPPWAGGFVGLDRWGVAVHRPTHWWSRLTLGVREAGSREELS</sequence>
<evidence type="ECO:0000313" key="3">
    <source>
        <dbReference type="EMBL" id="GAB79267.1"/>
    </source>
</evidence>
<dbReference type="InterPro" id="IPR016040">
    <property type="entry name" value="NAD(P)-bd_dom"/>
</dbReference>
<dbReference type="PANTHER" id="PTHR12126:SF11">
    <property type="entry name" value="NADH DEHYDROGENASE [UBIQUINONE] 1 ALPHA SUBCOMPLEX SUBUNIT 9, MITOCHONDRIAL"/>
    <property type="match status" value="1"/>
</dbReference>
<dbReference type="EMBL" id="BAGZ01000022">
    <property type="protein sequence ID" value="GAB79267.1"/>
    <property type="molecule type" value="Genomic_DNA"/>
</dbReference>
<dbReference type="SUPFAM" id="SSF51735">
    <property type="entry name" value="NAD(P)-binding Rossmann-fold domains"/>
    <property type="match status" value="1"/>
</dbReference>
<dbReference type="RefSeq" id="WP_006504025.1">
    <property type="nucleotide sequence ID" value="NZ_BAGZ01000022.1"/>
</dbReference>
<evidence type="ECO:0000259" key="2">
    <source>
        <dbReference type="Pfam" id="PF13460"/>
    </source>
</evidence>
<name>K6WBQ9_9MICO</name>
<dbReference type="InterPro" id="IPR051207">
    <property type="entry name" value="ComplexI_NDUFA9_subunit"/>
</dbReference>
<dbReference type="InterPro" id="IPR036291">
    <property type="entry name" value="NAD(P)-bd_dom_sf"/>
</dbReference>
<dbReference type="PANTHER" id="PTHR12126">
    <property type="entry name" value="NADH-UBIQUINONE OXIDOREDUCTASE 39 KDA SUBUNIT-RELATED"/>
    <property type="match status" value="1"/>
</dbReference>
<reference evidence="3 4" key="1">
    <citation type="submission" date="2012-08" db="EMBL/GenBank/DDBJ databases">
        <title>Whole genome shotgun sequence of Austwickia chelonae NBRC 105200.</title>
        <authorList>
            <person name="Yoshida I."/>
            <person name="Hosoyama A."/>
            <person name="Tsuchikane K."/>
            <person name="Katsumata H."/>
            <person name="Ando Y."/>
            <person name="Ohji S."/>
            <person name="Hamada M."/>
            <person name="Tamura T."/>
            <person name="Yamazoe A."/>
            <person name="Yamazaki S."/>
            <person name="Fujita N."/>
        </authorList>
    </citation>
    <scope>NUCLEOTIDE SEQUENCE [LARGE SCALE GENOMIC DNA]</scope>
    <source>
        <strain evidence="3 4">NBRC 105200</strain>
    </source>
</reference>
<dbReference type="AlphaFoldDB" id="K6WBQ9"/>
<protein>
    <submittedName>
        <fullName evidence="3">Putative oxidoreductase</fullName>
    </submittedName>
</protein>
<dbReference type="Pfam" id="PF13460">
    <property type="entry name" value="NAD_binding_10"/>
    <property type="match status" value="1"/>
</dbReference>
<comment type="caution">
    <text evidence="3">The sequence shown here is derived from an EMBL/GenBank/DDBJ whole genome shotgun (WGS) entry which is preliminary data.</text>
</comment>
<dbReference type="Gene3D" id="3.40.50.720">
    <property type="entry name" value="NAD(P)-binding Rossmann-like Domain"/>
    <property type="match status" value="1"/>
</dbReference>
<organism evidence="3 4">
    <name type="scientific">Austwickia chelonae NBRC 105200</name>
    <dbReference type="NCBI Taxonomy" id="1184607"/>
    <lineage>
        <taxon>Bacteria</taxon>
        <taxon>Bacillati</taxon>
        <taxon>Actinomycetota</taxon>
        <taxon>Actinomycetes</taxon>
        <taxon>Micrococcales</taxon>
        <taxon>Dermatophilaceae</taxon>
        <taxon>Austwickia</taxon>
    </lineage>
</organism>
<accession>K6WBQ9</accession>
<dbReference type="Proteomes" id="UP000008495">
    <property type="component" value="Unassembled WGS sequence"/>
</dbReference>
<dbReference type="eggNOG" id="COG0702">
    <property type="taxonomic scope" value="Bacteria"/>
</dbReference>
<dbReference type="STRING" id="100225.SAMN05421595_2575"/>
<feature type="domain" description="NAD(P)-binding" evidence="2">
    <location>
        <begin position="7"/>
        <end position="110"/>
    </location>
</feature>
<proteinExistence type="predicted"/>
<dbReference type="GO" id="GO:0044877">
    <property type="term" value="F:protein-containing complex binding"/>
    <property type="evidence" value="ECO:0007669"/>
    <property type="project" value="TreeGrafter"/>
</dbReference>
<evidence type="ECO:0000256" key="1">
    <source>
        <dbReference type="SAM" id="MobiDB-lite"/>
    </source>
</evidence>
<keyword evidence="4" id="KW-1185">Reference proteome</keyword>
<feature type="region of interest" description="Disordered" evidence="1">
    <location>
        <begin position="294"/>
        <end position="313"/>
    </location>
</feature>